<proteinExistence type="predicted"/>
<dbReference type="Proteomes" id="UP001198901">
    <property type="component" value="Unassembled WGS sequence"/>
</dbReference>
<name>A0ABS7XMF1_9FLAO</name>
<keyword evidence="2" id="KW-1185">Reference proteome</keyword>
<evidence type="ECO:0008006" key="3">
    <source>
        <dbReference type="Google" id="ProtNLM"/>
    </source>
</evidence>
<dbReference type="RefSeq" id="WP_224524292.1">
    <property type="nucleotide sequence ID" value="NZ_JAIUJR010000001.1"/>
</dbReference>
<reference evidence="2" key="1">
    <citation type="submission" date="2023-07" db="EMBL/GenBank/DDBJ databases">
        <authorList>
            <person name="Yue Y."/>
        </authorList>
    </citation>
    <scope>NUCLEOTIDE SEQUENCE [LARGE SCALE GENOMIC DNA]</scope>
    <source>
        <strain evidence="2">D23</strain>
    </source>
</reference>
<evidence type="ECO:0000313" key="2">
    <source>
        <dbReference type="Proteomes" id="UP001198901"/>
    </source>
</evidence>
<dbReference type="EMBL" id="JAIUJR010000001">
    <property type="protein sequence ID" value="MCA0131163.1"/>
    <property type="molecule type" value="Genomic_DNA"/>
</dbReference>
<organism evidence="1 2">
    <name type="scientific">Winogradskyella alexanderae</name>
    <dbReference type="NCBI Taxonomy" id="2877123"/>
    <lineage>
        <taxon>Bacteria</taxon>
        <taxon>Pseudomonadati</taxon>
        <taxon>Bacteroidota</taxon>
        <taxon>Flavobacteriia</taxon>
        <taxon>Flavobacteriales</taxon>
        <taxon>Flavobacteriaceae</taxon>
        <taxon>Winogradskyella</taxon>
    </lineage>
</organism>
<accession>A0ABS7XMF1</accession>
<protein>
    <recommendedName>
        <fullName evidence="3">Lipoprotein</fullName>
    </recommendedName>
</protein>
<comment type="caution">
    <text evidence="1">The sequence shown here is derived from an EMBL/GenBank/DDBJ whole genome shotgun (WGS) entry which is preliminary data.</text>
</comment>
<sequence length="137" mass="15490">MKKLIFIFILAVCFSNCKNEPKVNASLEENRAKSYDANDGYITIKGDFVYDANKNAAVLQTPTDIYGVIIDENTKALDEKVKPFKEDLYTSVPVTIRVKKVVNTNEGSLWKYNLEIKEILKVEAPDLNKDDVIKLGN</sequence>
<evidence type="ECO:0000313" key="1">
    <source>
        <dbReference type="EMBL" id="MCA0131163.1"/>
    </source>
</evidence>
<gene>
    <name evidence="1" type="ORF">LBU54_01100</name>
</gene>